<evidence type="ECO:0000313" key="2">
    <source>
        <dbReference type="Proteomes" id="UP000613768"/>
    </source>
</evidence>
<comment type="caution">
    <text evidence="1">The sequence shown here is derived from an EMBL/GenBank/DDBJ whole genome shotgun (WGS) entry which is preliminary data.</text>
</comment>
<dbReference type="AlphaFoldDB" id="A0AAW3ZMV8"/>
<evidence type="ECO:0008006" key="3">
    <source>
        <dbReference type="Google" id="ProtNLM"/>
    </source>
</evidence>
<keyword evidence="2" id="KW-1185">Reference proteome</keyword>
<dbReference type="EMBL" id="JACYTR010000011">
    <property type="protein sequence ID" value="MBD8525716.1"/>
    <property type="molecule type" value="Genomic_DNA"/>
</dbReference>
<proteinExistence type="predicted"/>
<name>A0AAW3ZMV8_9GAMM</name>
<sequence length="175" mass="19830">MSEKERSSWPLLLVLVLFMLPFASAVWLRFGGWQPGQTRNFGELLSPPLSMEGSRAELDNAREWVFVNQEHQWSLLVSSAESCGADCRAVFDILPNVRKALGRHAGRLHMFRLQDVAHTTELPRLQLSRSPTQLQARPAQGAEVWLVDPHGYLVMHYAVGFDPSGLRKDLSRLIR</sequence>
<gene>
    <name evidence="1" type="ORF">IFO71_08165</name>
</gene>
<accession>A0AAW3ZMV8</accession>
<organism evidence="1 2">
    <name type="scientific">Pseudomarimonas arenosa</name>
    <dbReference type="NCBI Taxonomy" id="2774145"/>
    <lineage>
        <taxon>Bacteria</taxon>
        <taxon>Pseudomonadati</taxon>
        <taxon>Pseudomonadota</taxon>
        <taxon>Gammaproteobacteria</taxon>
        <taxon>Lysobacterales</taxon>
        <taxon>Lysobacteraceae</taxon>
        <taxon>Pseudomarimonas</taxon>
    </lineage>
</organism>
<protein>
    <recommendedName>
        <fullName evidence="3">Transmembrane protein</fullName>
    </recommendedName>
</protein>
<dbReference type="Proteomes" id="UP000613768">
    <property type="component" value="Unassembled WGS sequence"/>
</dbReference>
<dbReference type="RefSeq" id="WP_192029060.1">
    <property type="nucleotide sequence ID" value="NZ_JACYTR010000011.1"/>
</dbReference>
<evidence type="ECO:0000313" key="1">
    <source>
        <dbReference type="EMBL" id="MBD8525716.1"/>
    </source>
</evidence>
<reference evidence="1 2" key="1">
    <citation type="submission" date="2020-09" db="EMBL/GenBank/DDBJ databases">
        <title>Pseudoxanthomonas sp. CAU 1598 isolated from sand of Yaerae Beach.</title>
        <authorList>
            <person name="Kim W."/>
        </authorList>
    </citation>
    <scope>NUCLEOTIDE SEQUENCE [LARGE SCALE GENOMIC DNA]</scope>
    <source>
        <strain evidence="1 2">CAU 1598</strain>
    </source>
</reference>